<keyword evidence="6" id="KW-1185">Reference proteome</keyword>
<comment type="similarity">
    <text evidence="4">Belongs to the EMC2 family.</text>
</comment>
<accession>A0AAV5S538</accession>
<dbReference type="Proteomes" id="UP001377567">
    <property type="component" value="Unassembled WGS sequence"/>
</dbReference>
<keyword evidence="4" id="KW-0256">Endoplasmic reticulum</keyword>
<comment type="subcellular location">
    <subcellularLocation>
        <location evidence="4">Endoplasmic reticulum membrane</location>
        <topology evidence="4">Peripheral membrane protein</topology>
        <orientation evidence="4">Cytoplasmic side</orientation>
    </subcellularLocation>
</comment>
<dbReference type="EMBL" id="BTGD01000025">
    <property type="protein sequence ID" value="GMM58974.1"/>
    <property type="molecule type" value="Genomic_DNA"/>
</dbReference>
<dbReference type="PANTHER" id="PTHR12760">
    <property type="entry name" value="TETRATRICOPEPTIDE REPEAT PROTEIN"/>
    <property type="match status" value="1"/>
</dbReference>
<comment type="subunit">
    <text evidence="4">Component of the ER membrane protein complex (EMC).</text>
</comment>
<reference evidence="5 6" key="1">
    <citation type="journal article" date="2023" name="Elife">
        <title>Identification of key yeast species and microbe-microbe interactions impacting larval growth of Drosophila in the wild.</title>
        <authorList>
            <person name="Mure A."/>
            <person name="Sugiura Y."/>
            <person name="Maeda R."/>
            <person name="Honda K."/>
            <person name="Sakurai N."/>
            <person name="Takahashi Y."/>
            <person name="Watada M."/>
            <person name="Katoh T."/>
            <person name="Gotoh A."/>
            <person name="Gotoh Y."/>
            <person name="Taniguchi I."/>
            <person name="Nakamura K."/>
            <person name="Hayashi T."/>
            <person name="Katayama T."/>
            <person name="Uemura T."/>
            <person name="Hattori Y."/>
        </authorList>
    </citation>
    <scope>NUCLEOTIDE SEQUENCE [LARGE SCALE GENOMIC DNA]</scope>
    <source>
        <strain evidence="5 6">KH-74</strain>
    </source>
</reference>
<dbReference type="AlphaFoldDB" id="A0AAV5S538"/>
<keyword evidence="2 3" id="KW-0802">TPR repeat</keyword>
<dbReference type="Pfam" id="PF07719">
    <property type="entry name" value="TPR_2"/>
    <property type="match status" value="1"/>
</dbReference>
<dbReference type="InterPro" id="IPR013105">
    <property type="entry name" value="TPR_2"/>
</dbReference>
<keyword evidence="1" id="KW-0677">Repeat</keyword>
<evidence type="ECO:0000313" key="6">
    <source>
        <dbReference type="Proteomes" id="UP001377567"/>
    </source>
</evidence>
<dbReference type="InterPro" id="IPR039856">
    <property type="entry name" value="EMC2-like"/>
</dbReference>
<gene>
    <name evidence="5" type="ORF">DAKH74_055910</name>
</gene>
<comment type="caution">
    <text evidence="5">The sequence shown here is derived from an EMBL/GenBank/DDBJ whole genome shotgun (WGS) entry which is preliminary data.</text>
</comment>
<comment type="function">
    <text evidence="4">Part of the endoplasmic reticulum membrane protein complex (EMC) that enables the energy-independent insertion into endoplasmic reticulum membranes of newly synthesized membrane proteins.</text>
</comment>
<protein>
    <recommendedName>
        <fullName evidence="4">ER membrane protein complex subunit 2</fullName>
    </recommendedName>
</protein>
<sequence>MSTGNIRERFLTIMSTRLYTQLEPQETLDLHDELERYLRAGDPSISEAQNLSLIEMLFYLSVYLGYDVNAQVLYGTLRDRLGERSPRLYVMNATLKQINESDPEAIAYLEKLLAEEYEFDSDPATYGLIAKKLLAIKWELARAAGQSTDELMRELVALIEKLPLDPELWWYLGDLYVQQGRLPEAKYCFEEVVLIMPFNYVAFARLAEVQYYAALREKDAKKDAMLQEALNYALRAVELSGLYLKGWSFVAVTAQLLQGKDKVLALAVAKLKEISKVSNSNDRKAALHILASKKLA</sequence>
<evidence type="ECO:0000256" key="2">
    <source>
        <dbReference type="ARBA" id="ARBA00022803"/>
    </source>
</evidence>
<evidence type="ECO:0000256" key="4">
    <source>
        <dbReference type="RuleBase" id="RU367091"/>
    </source>
</evidence>
<keyword evidence="4" id="KW-0472">Membrane</keyword>
<dbReference type="Gene3D" id="1.25.40.10">
    <property type="entry name" value="Tetratricopeptide repeat domain"/>
    <property type="match status" value="1"/>
</dbReference>
<organism evidence="5 6">
    <name type="scientific">Maudiozyma humilis</name>
    <name type="common">Sour dough yeast</name>
    <name type="synonym">Kazachstania humilis</name>
    <dbReference type="NCBI Taxonomy" id="51915"/>
    <lineage>
        <taxon>Eukaryota</taxon>
        <taxon>Fungi</taxon>
        <taxon>Dikarya</taxon>
        <taxon>Ascomycota</taxon>
        <taxon>Saccharomycotina</taxon>
        <taxon>Saccharomycetes</taxon>
        <taxon>Saccharomycetales</taxon>
        <taxon>Saccharomycetaceae</taxon>
        <taxon>Maudiozyma</taxon>
    </lineage>
</organism>
<dbReference type="InterPro" id="IPR019734">
    <property type="entry name" value="TPR_rpt"/>
</dbReference>
<dbReference type="GO" id="GO:0072546">
    <property type="term" value="C:EMC complex"/>
    <property type="evidence" value="ECO:0007669"/>
    <property type="project" value="UniProtKB-UniRule"/>
</dbReference>
<name>A0AAV5S538_MAUHU</name>
<dbReference type="PROSITE" id="PS50005">
    <property type="entry name" value="TPR"/>
    <property type="match status" value="1"/>
</dbReference>
<evidence type="ECO:0000256" key="3">
    <source>
        <dbReference type="PROSITE-ProRule" id="PRU00339"/>
    </source>
</evidence>
<proteinExistence type="inferred from homology"/>
<feature type="repeat" description="TPR" evidence="3">
    <location>
        <begin position="166"/>
        <end position="199"/>
    </location>
</feature>
<evidence type="ECO:0000256" key="1">
    <source>
        <dbReference type="ARBA" id="ARBA00022737"/>
    </source>
</evidence>
<dbReference type="InterPro" id="IPR011990">
    <property type="entry name" value="TPR-like_helical_dom_sf"/>
</dbReference>
<evidence type="ECO:0000313" key="5">
    <source>
        <dbReference type="EMBL" id="GMM58974.1"/>
    </source>
</evidence>
<dbReference type="SUPFAM" id="SSF48452">
    <property type="entry name" value="TPR-like"/>
    <property type="match status" value="1"/>
</dbReference>